<dbReference type="Proteomes" id="UP000002484">
    <property type="component" value="Chromosome"/>
</dbReference>
<dbReference type="InParanoid" id="E3J4H1"/>
<keyword evidence="2" id="KW-1185">Reference proteome</keyword>
<name>E3J4H1_PSEI1</name>
<organism evidence="1 2">
    <name type="scientific">Pseudofrankia inefficax (strain DSM 45817 / CECT 9037 / DDB 130130 / EuI1c)</name>
    <name type="common">Frankia inefficax</name>
    <dbReference type="NCBI Taxonomy" id="298654"/>
    <lineage>
        <taxon>Bacteria</taxon>
        <taxon>Bacillati</taxon>
        <taxon>Actinomycetota</taxon>
        <taxon>Actinomycetes</taxon>
        <taxon>Frankiales</taxon>
        <taxon>Frankiaceae</taxon>
        <taxon>Pseudofrankia</taxon>
    </lineage>
</organism>
<evidence type="ECO:0000313" key="1">
    <source>
        <dbReference type="EMBL" id="ADP84235.1"/>
    </source>
</evidence>
<reference evidence="1 2" key="1">
    <citation type="submission" date="2010-10" db="EMBL/GenBank/DDBJ databases">
        <title>Complete sequence of Frankia sp. EuI1c.</title>
        <authorList>
            <consortium name="US DOE Joint Genome Institute"/>
            <person name="Lucas S."/>
            <person name="Copeland A."/>
            <person name="Lapidus A."/>
            <person name="Cheng J.-F."/>
            <person name="Bruce D."/>
            <person name="Goodwin L."/>
            <person name="Pitluck S."/>
            <person name="Chertkov O."/>
            <person name="Detter J.C."/>
            <person name="Han C."/>
            <person name="Tapia R."/>
            <person name="Land M."/>
            <person name="Hauser L."/>
            <person name="Jeffries C."/>
            <person name="Kyrpides N."/>
            <person name="Ivanova N."/>
            <person name="Mikhailova N."/>
            <person name="Beauchemin N."/>
            <person name="Sen A."/>
            <person name="Sur S.A."/>
            <person name="Gtari M."/>
            <person name="Wall L."/>
            <person name="Tisa L."/>
            <person name="Woyke T."/>
        </authorList>
    </citation>
    <scope>NUCLEOTIDE SEQUENCE [LARGE SCALE GENOMIC DNA]</scope>
    <source>
        <strain evidence="2">DSM 45817 / CECT 9037 / EuI1c</strain>
    </source>
</reference>
<dbReference type="KEGG" id="fri:FraEuI1c_6251"/>
<accession>E3J4H1</accession>
<gene>
    <name evidence="1" type="ordered locus">FraEuI1c_6251</name>
</gene>
<dbReference type="EMBL" id="CP002299">
    <property type="protein sequence ID" value="ADP84235.1"/>
    <property type="molecule type" value="Genomic_DNA"/>
</dbReference>
<proteinExistence type="predicted"/>
<protein>
    <submittedName>
        <fullName evidence="1">Uncharacterized protein</fullName>
    </submittedName>
</protein>
<evidence type="ECO:0000313" key="2">
    <source>
        <dbReference type="Proteomes" id="UP000002484"/>
    </source>
</evidence>
<dbReference type="HOGENOM" id="CLU_1719682_0_0_11"/>
<sequence length="152" mass="16673">MRRSAPRRQTWVMSDGKLVCDVWLAVLDAVPAPAAISAFWNWKENGVLDFVPEADRLWIGRTDAMAEYPFPGSAGGVGDLLFLVGTLPEYTTPQITDELIERLTTAFTATADPTLPAISVTEFVAFLVANEGRYLLDTDSPVGTDRWDEPAP</sequence>
<dbReference type="STRING" id="298654.FraEuI1c_6251"/>
<dbReference type="AlphaFoldDB" id="E3J4H1"/>